<sequence length="87" mass="8894">MAARVGGVAGQGAGPGHAGGAALGGRGRPQWDLAVEIDAARPHEPRGYQAILGTHPGFRGTGAGFRVTSETRAATAPTLYGMWREAR</sequence>
<gene>
    <name evidence="2" type="ORF">FPZ12_026270</name>
</gene>
<keyword evidence="3" id="KW-1185">Reference proteome</keyword>
<feature type="compositionally biased region" description="Gly residues" evidence="1">
    <location>
        <begin position="7"/>
        <end position="27"/>
    </location>
</feature>
<dbReference type="EMBL" id="VMNW02000045">
    <property type="protein sequence ID" value="KAA9156925.1"/>
    <property type="molecule type" value="Genomic_DNA"/>
</dbReference>
<protein>
    <recommendedName>
        <fullName evidence="4">GNAT family N-acetyltransferase</fullName>
    </recommendedName>
</protein>
<accession>A0A5N0UX03</accession>
<dbReference type="Proteomes" id="UP000319769">
    <property type="component" value="Unassembled WGS sequence"/>
</dbReference>
<name>A0A5N0UX03_9PSEU</name>
<organism evidence="2 3">
    <name type="scientific">Amycolatopsis acidicola</name>
    <dbReference type="NCBI Taxonomy" id="2596893"/>
    <lineage>
        <taxon>Bacteria</taxon>
        <taxon>Bacillati</taxon>
        <taxon>Actinomycetota</taxon>
        <taxon>Actinomycetes</taxon>
        <taxon>Pseudonocardiales</taxon>
        <taxon>Pseudonocardiaceae</taxon>
        <taxon>Amycolatopsis</taxon>
    </lineage>
</organism>
<evidence type="ECO:0000313" key="2">
    <source>
        <dbReference type="EMBL" id="KAA9156925.1"/>
    </source>
</evidence>
<evidence type="ECO:0000256" key="1">
    <source>
        <dbReference type="SAM" id="MobiDB-lite"/>
    </source>
</evidence>
<feature type="region of interest" description="Disordered" evidence="1">
    <location>
        <begin position="1"/>
        <end position="27"/>
    </location>
</feature>
<evidence type="ECO:0000313" key="3">
    <source>
        <dbReference type="Proteomes" id="UP000319769"/>
    </source>
</evidence>
<proteinExistence type="predicted"/>
<dbReference type="RefSeq" id="WP_144748473.1">
    <property type="nucleotide sequence ID" value="NZ_VMNW02000045.1"/>
</dbReference>
<dbReference type="AlphaFoldDB" id="A0A5N0UX03"/>
<evidence type="ECO:0008006" key="4">
    <source>
        <dbReference type="Google" id="ProtNLM"/>
    </source>
</evidence>
<comment type="caution">
    <text evidence="2">The sequence shown here is derived from an EMBL/GenBank/DDBJ whole genome shotgun (WGS) entry which is preliminary data.</text>
</comment>
<reference evidence="2" key="1">
    <citation type="submission" date="2019-09" db="EMBL/GenBank/DDBJ databases">
        <authorList>
            <person name="Teo W.F.A."/>
            <person name="Duangmal K."/>
        </authorList>
    </citation>
    <scope>NUCLEOTIDE SEQUENCE [LARGE SCALE GENOMIC DNA]</scope>
    <source>
        <strain evidence="2">K81G1</strain>
    </source>
</reference>